<keyword evidence="1" id="KW-0677">Repeat</keyword>
<dbReference type="AlphaFoldDB" id="A0A1T5JH34"/>
<keyword evidence="2" id="KW-0129">CBS domain</keyword>
<reference evidence="5" key="1">
    <citation type="submission" date="2017-02" db="EMBL/GenBank/DDBJ databases">
        <authorList>
            <person name="Varghese N."/>
            <person name="Submissions S."/>
        </authorList>
    </citation>
    <scope>NUCLEOTIDE SEQUENCE [LARGE SCALE GENOMIC DNA]</scope>
    <source>
        <strain evidence="5">M1</strain>
    </source>
</reference>
<dbReference type="Gene3D" id="3.10.580.10">
    <property type="entry name" value="CBS-domain"/>
    <property type="match status" value="1"/>
</dbReference>
<organism evidence="4 5">
    <name type="scientific">Maledivibacter halophilus</name>
    <dbReference type="NCBI Taxonomy" id="36842"/>
    <lineage>
        <taxon>Bacteria</taxon>
        <taxon>Bacillati</taxon>
        <taxon>Bacillota</taxon>
        <taxon>Clostridia</taxon>
        <taxon>Peptostreptococcales</taxon>
        <taxon>Caminicellaceae</taxon>
        <taxon>Maledivibacter</taxon>
    </lineage>
</organism>
<dbReference type="RefSeq" id="WP_079490018.1">
    <property type="nucleotide sequence ID" value="NZ_FUZT01000002.1"/>
</dbReference>
<dbReference type="SMART" id="SM00116">
    <property type="entry name" value="CBS"/>
    <property type="match status" value="2"/>
</dbReference>
<evidence type="ECO:0000256" key="2">
    <source>
        <dbReference type="PROSITE-ProRule" id="PRU00703"/>
    </source>
</evidence>
<dbReference type="STRING" id="36842.SAMN02194393_01168"/>
<protein>
    <submittedName>
        <fullName evidence="4">CBS-domain-containing membrane protein</fullName>
    </submittedName>
</protein>
<evidence type="ECO:0000313" key="5">
    <source>
        <dbReference type="Proteomes" id="UP000190285"/>
    </source>
</evidence>
<sequence length="148" mass="16672">MKARDIMNENVITVSAEDNVDYLVKILLDNKISGAPVVDEEQKVIGIVTEADLIYPEKSIHLPAFIPVLDGIIFLESFKKLEKEIKKMTAYKVKDVMVKNVVTVGEDTDLQEIVNILLNKKINRVPVVNSNNKLVGIVTRSNILKHIY</sequence>
<dbReference type="OrthoDB" id="9790355at2"/>
<proteinExistence type="predicted"/>
<dbReference type="PROSITE" id="PS51371">
    <property type="entry name" value="CBS"/>
    <property type="match status" value="2"/>
</dbReference>
<accession>A0A1T5JH34</accession>
<evidence type="ECO:0000256" key="1">
    <source>
        <dbReference type="ARBA" id="ARBA00022737"/>
    </source>
</evidence>
<feature type="domain" description="CBS" evidence="3">
    <location>
        <begin position="7"/>
        <end position="64"/>
    </location>
</feature>
<gene>
    <name evidence="4" type="ORF">SAMN02194393_01168</name>
</gene>
<dbReference type="PANTHER" id="PTHR48108:SF6">
    <property type="entry name" value="CBS DOMAIN-CONTAINING PROTEIN CBSX1, CHLOROPLASTIC"/>
    <property type="match status" value="1"/>
</dbReference>
<dbReference type="InterPro" id="IPR000644">
    <property type="entry name" value="CBS_dom"/>
</dbReference>
<keyword evidence="5" id="KW-1185">Reference proteome</keyword>
<dbReference type="InterPro" id="IPR046342">
    <property type="entry name" value="CBS_dom_sf"/>
</dbReference>
<dbReference type="CDD" id="cd04586">
    <property type="entry name" value="CBS_pair_BON_assoc"/>
    <property type="match status" value="1"/>
</dbReference>
<dbReference type="Pfam" id="PF00571">
    <property type="entry name" value="CBS"/>
    <property type="match status" value="2"/>
</dbReference>
<dbReference type="EMBL" id="FUZT01000002">
    <property type="protein sequence ID" value="SKC50498.1"/>
    <property type="molecule type" value="Genomic_DNA"/>
</dbReference>
<dbReference type="PANTHER" id="PTHR48108">
    <property type="entry name" value="CBS DOMAIN-CONTAINING PROTEIN CBSX2, CHLOROPLASTIC"/>
    <property type="match status" value="1"/>
</dbReference>
<name>A0A1T5JH34_9FIRM</name>
<evidence type="ECO:0000259" key="3">
    <source>
        <dbReference type="PROSITE" id="PS51371"/>
    </source>
</evidence>
<evidence type="ECO:0000313" key="4">
    <source>
        <dbReference type="EMBL" id="SKC50498.1"/>
    </source>
</evidence>
<dbReference type="SUPFAM" id="SSF54631">
    <property type="entry name" value="CBS-domain pair"/>
    <property type="match status" value="1"/>
</dbReference>
<dbReference type="Proteomes" id="UP000190285">
    <property type="component" value="Unassembled WGS sequence"/>
</dbReference>
<dbReference type="InterPro" id="IPR051462">
    <property type="entry name" value="CBS_domain-containing"/>
</dbReference>
<feature type="domain" description="CBS" evidence="3">
    <location>
        <begin position="97"/>
        <end position="148"/>
    </location>
</feature>